<dbReference type="InterPro" id="IPR011032">
    <property type="entry name" value="GroES-like_sf"/>
</dbReference>
<dbReference type="EMBL" id="KV750056">
    <property type="protein sequence ID" value="OCL06493.1"/>
    <property type="molecule type" value="Genomic_DNA"/>
</dbReference>
<dbReference type="PANTHER" id="PTHR11695">
    <property type="entry name" value="ALCOHOL DEHYDROGENASE RELATED"/>
    <property type="match status" value="1"/>
</dbReference>
<dbReference type="Proteomes" id="UP000250140">
    <property type="component" value="Unassembled WGS sequence"/>
</dbReference>
<dbReference type="InterPro" id="IPR020843">
    <property type="entry name" value="ER"/>
</dbReference>
<dbReference type="Pfam" id="PF13602">
    <property type="entry name" value="ADH_zinc_N_2"/>
    <property type="match status" value="1"/>
</dbReference>
<dbReference type="CDD" id="cd05289">
    <property type="entry name" value="MDR_like_2"/>
    <property type="match status" value="1"/>
</dbReference>
<dbReference type="OrthoDB" id="3509362at2759"/>
<dbReference type="GO" id="GO:0005739">
    <property type="term" value="C:mitochondrion"/>
    <property type="evidence" value="ECO:0007669"/>
    <property type="project" value="TreeGrafter"/>
</dbReference>
<dbReference type="AlphaFoldDB" id="A0A8E2EY54"/>
<dbReference type="SUPFAM" id="SSF51735">
    <property type="entry name" value="NAD(P)-binding Rossmann-fold domains"/>
    <property type="match status" value="1"/>
</dbReference>
<name>A0A8E2EY54_9PEZI</name>
<feature type="domain" description="Enoyl reductase (ER)" evidence="1">
    <location>
        <begin position="20"/>
        <end position="334"/>
    </location>
</feature>
<dbReference type="SMART" id="SM00829">
    <property type="entry name" value="PKS_ER"/>
    <property type="match status" value="1"/>
</dbReference>
<dbReference type="GO" id="GO:0016491">
    <property type="term" value="F:oxidoreductase activity"/>
    <property type="evidence" value="ECO:0007669"/>
    <property type="project" value="InterPro"/>
</dbReference>
<dbReference type="PANTHER" id="PTHR11695:SF647">
    <property type="entry name" value="ENOYL REDUCTASE (ER) DOMAIN-CONTAINING PROTEIN"/>
    <property type="match status" value="1"/>
</dbReference>
<evidence type="ECO:0000313" key="2">
    <source>
        <dbReference type="EMBL" id="OCL06493.1"/>
    </source>
</evidence>
<dbReference type="InterPro" id="IPR036291">
    <property type="entry name" value="NAD(P)-bd_dom_sf"/>
</dbReference>
<sequence length="338" mass="36747">MSSLSLPAQIRSVLQPNFQKTDLILTELPMQQAQEGTDEHLIKVYATAPCSGELLWVRNFPQIALPGKIGVPCYDLSGVVITAPANSPFQPGAEVYTRTNAGRTGNAREYTIALTSELALKPKNLSWEEAASVPLSAFTAYQALFEHGGLEPGWNNEASRAENAKKRVLITAASGAVGVWLVQLAKRAGVKSIVGLSGPTNIDFVRSLGVTEAINYKEQSLGAWAVAGNPKADLVIDMQGKQTLADAWTAVKDDGVLISIVEAPENYKPKENPPKDVNNYFFIMKPEGWQLKEVAKLLENDEAKAIVDSVWDFDEFKEAFAKSESGHARGKVIIKVHD</sequence>
<dbReference type="Gene3D" id="3.90.180.10">
    <property type="entry name" value="Medium-chain alcohol dehydrogenases, catalytic domain"/>
    <property type="match status" value="1"/>
</dbReference>
<accession>A0A8E2EY54</accession>
<organism evidence="2 3">
    <name type="scientific">Glonium stellatum</name>
    <dbReference type="NCBI Taxonomy" id="574774"/>
    <lineage>
        <taxon>Eukaryota</taxon>
        <taxon>Fungi</taxon>
        <taxon>Dikarya</taxon>
        <taxon>Ascomycota</taxon>
        <taxon>Pezizomycotina</taxon>
        <taxon>Dothideomycetes</taxon>
        <taxon>Pleosporomycetidae</taxon>
        <taxon>Gloniales</taxon>
        <taxon>Gloniaceae</taxon>
        <taxon>Glonium</taxon>
    </lineage>
</organism>
<evidence type="ECO:0000313" key="3">
    <source>
        <dbReference type="Proteomes" id="UP000250140"/>
    </source>
</evidence>
<gene>
    <name evidence="2" type="ORF">AOQ84DRAFT_321361</name>
</gene>
<keyword evidence="3" id="KW-1185">Reference proteome</keyword>
<dbReference type="Gene3D" id="3.40.50.720">
    <property type="entry name" value="NAD(P)-binding Rossmann-like Domain"/>
    <property type="match status" value="1"/>
</dbReference>
<reference evidence="2 3" key="1">
    <citation type="journal article" date="2016" name="Nat. Commun.">
        <title>Ectomycorrhizal ecology is imprinted in the genome of the dominant symbiotic fungus Cenococcum geophilum.</title>
        <authorList>
            <consortium name="DOE Joint Genome Institute"/>
            <person name="Peter M."/>
            <person name="Kohler A."/>
            <person name="Ohm R.A."/>
            <person name="Kuo A."/>
            <person name="Krutzmann J."/>
            <person name="Morin E."/>
            <person name="Arend M."/>
            <person name="Barry K.W."/>
            <person name="Binder M."/>
            <person name="Choi C."/>
            <person name="Clum A."/>
            <person name="Copeland A."/>
            <person name="Grisel N."/>
            <person name="Haridas S."/>
            <person name="Kipfer T."/>
            <person name="LaButti K."/>
            <person name="Lindquist E."/>
            <person name="Lipzen A."/>
            <person name="Maire R."/>
            <person name="Meier B."/>
            <person name="Mihaltcheva S."/>
            <person name="Molinier V."/>
            <person name="Murat C."/>
            <person name="Poggeler S."/>
            <person name="Quandt C.A."/>
            <person name="Sperisen C."/>
            <person name="Tritt A."/>
            <person name="Tisserant E."/>
            <person name="Crous P.W."/>
            <person name="Henrissat B."/>
            <person name="Nehls U."/>
            <person name="Egli S."/>
            <person name="Spatafora J.W."/>
            <person name="Grigoriev I.V."/>
            <person name="Martin F.M."/>
        </authorList>
    </citation>
    <scope>NUCLEOTIDE SEQUENCE [LARGE SCALE GENOMIC DNA]</scope>
    <source>
        <strain evidence="2 3">CBS 207.34</strain>
    </source>
</reference>
<dbReference type="InterPro" id="IPR050700">
    <property type="entry name" value="YIM1/Zinc_Alcohol_DH_Fams"/>
</dbReference>
<evidence type="ECO:0000259" key="1">
    <source>
        <dbReference type="SMART" id="SM00829"/>
    </source>
</evidence>
<proteinExistence type="predicted"/>
<protein>
    <submittedName>
        <fullName evidence="2">NAD(P)-binding protein</fullName>
    </submittedName>
</protein>
<dbReference type="SUPFAM" id="SSF50129">
    <property type="entry name" value="GroES-like"/>
    <property type="match status" value="1"/>
</dbReference>